<dbReference type="SMART" id="SM00387">
    <property type="entry name" value="HATPase_c"/>
    <property type="match status" value="1"/>
</dbReference>
<name>A0ABW8NE36_9GAMM</name>
<organism evidence="6 7">
    <name type="scientific">Oceanobacter antarcticus</name>
    <dbReference type="NCBI Taxonomy" id="3133425"/>
    <lineage>
        <taxon>Bacteria</taxon>
        <taxon>Pseudomonadati</taxon>
        <taxon>Pseudomonadota</taxon>
        <taxon>Gammaproteobacteria</taxon>
        <taxon>Oceanospirillales</taxon>
        <taxon>Oceanospirillaceae</taxon>
        <taxon>Oceanobacter</taxon>
    </lineage>
</organism>
<dbReference type="InterPro" id="IPR036890">
    <property type="entry name" value="HATPase_C_sf"/>
</dbReference>
<evidence type="ECO:0000256" key="1">
    <source>
        <dbReference type="ARBA" id="ARBA00000085"/>
    </source>
</evidence>
<evidence type="ECO:0000256" key="2">
    <source>
        <dbReference type="ARBA" id="ARBA00012438"/>
    </source>
</evidence>
<keyword evidence="4" id="KW-0175">Coiled coil</keyword>
<evidence type="ECO:0000313" key="7">
    <source>
        <dbReference type="Proteomes" id="UP001620597"/>
    </source>
</evidence>
<accession>A0ABW8NE36</accession>
<dbReference type="EMBL" id="JBBKTX010000001">
    <property type="protein sequence ID" value="MFK4751060.1"/>
    <property type="molecule type" value="Genomic_DNA"/>
</dbReference>
<dbReference type="GO" id="GO:0005524">
    <property type="term" value="F:ATP binding"/>
    <property type="evidence" value="ECO:0007669"/>
    <property type="project" value="UniProtKB-KW"/>
</dbReference>
<dbReference type="SMART" id="SM00388">
    <property type="entry name" value="HisKA"/>
    <property type="match status" value="1"/>
</dbReference>
<dbReference type="InterPro" id="IPR005467">
    <property type="entry name" value="His_kinase_dom"/>
</dbReference>
<keyword evidence="6" id="KW-0547">Nucleotide-binding</keyword>
<feature type="coiled-coil region" evidence="4">
    <location>
        <begin position="51"/>
        <end position="99"/>
    </location>
</feature>
<dbReference type="CDD" id="cd00082">
    <property type="entry name" value="HisKA"/>
    <property type="match status" value="1"/>
</dbReference>
<dbReference type="InterPro" id="IPR036097">
    <property type="entry name" value="HisK_dim/P_sf"/>
</dbReference>
<dbReference type="InterPro" id="IPR003661">
    <property type="entry name" value="HisK_dim/P_dom"/>
</dbReference>
<dbReference type="RefSeq" id="WP_416204579.1">
    <property type="nucleotide sequence ID" value="NZ_JBBKTX010000001.1"/>
</dbReference>
<dbReference type="Gene3D" id="3.30.450.20">
    <property type="entry name" value="PAS domain"/>
    <property type="match status" value="1"/>
</dbReference>
<dbReference type="PROSITE" id="PS50109">
    <property type="entry name" value="HIS_KIN"/>
    <property type="match status" value="1"/>
</dbReference>
<dbReference type="SUPFAM" id="SSF47384">
    <property type="entry name" value="Homodimeric domain of signal transducing histidine kinase"/>
    <property type="match status" value="1"/>
</dbReference>
<sequence>MTMSTASIDSVQTHVAPTVEDTAAVMAMTAGGRNQERQGLQHTLQMFSRMSQQLTDSCEQLESQVEQLSGELAQVSAERMRELAEKERLANQLEQLLTLLPAGVLLLDQNGCVAKANPVAEQLLARLADVGSLVGQRWRRVVQRCFAPRHDDGHEVSLVNGRRVLIRTTPMTQQPGQLVLLTDMTETRALQGKLAQHQRLSSMGRMVASLAHQVRTPLAAATLYAGHLADADLNDASRERFASKLLERLRHLEHQVRDMLIFARGELPLHDEISIAELIEDLQAAMEVPLAQHQGHCEIQNNCPASRIRCNRDALVSCLMNLVNNALEVGRDGGIPRVQLILSARQTGDQQEPGISVVIADNGPGLTCEQKQRVLQPFNSTKANGTGLGLAVVQAVARAHGGILTLEDSDLGGLAAAVRLPSITTLAS</sequence>
<proteinExistence type="predicted"/>
<evidence type="ECO:0000259" key="5">
    <source>
        <dbReference type="PROSITE" id="PS50109"/>
    </source>
</evidence>
<dbReference type="Gene3D" id="1.10.287.130">
    <property type="match status" value="1"/>
</dbReference>
<dbReference type="Pfam" id="PF00512">
    <property type="entry name" value="HisKA"/>
    <property type="match status" value="1"/>
</dbReference>
<dbReference type="EC" id="2.7.13.3" evidence="2"/>
<dbReference type="InterPro" id="IPR003594">
    <property type="entry name" value="HATPase_dom"/>
</dbReference>
<dbReference type="SUPFAM" id="SSF55785">
    <property type="entry name" value="PYP-like sensor domain (PAS domain)"/>
    <property type="match status" value="1"/>
</dbReference>
<dbReference type="Gene3D" id="3.30.565.10">
    <property type="entry name" value="Histidine kinase-like ATPase, C-terminal domain"/>
    <property type="match status" value="1"/>
</dbReference>
<keyword evidence="3" id="KW-0597">Phosphoprotein</keyword>
<dbReference type="PANTHER" id="PTHR43065:SF29">
    <property type="entry name" value="SENSOR PROTEIN KINASE FLES"/>
    <property type="match status" value="1"/>
</dbReference>
<dbReference type="PRINTS" id="PR00344">
    <property type="entry name" value="BCTRLSENSOR"/>
</dbReference>
<feature type="domain" description="Histidine kinase" evidence="5">
    <location>
        <begin position="209"/>
        <end position="424"/>
    </location>
</feature>
<keyword evidence="6" id="KW-0067">ATP-binding</keyword>
<dbReference type="Proteomes" id="UP001620597">
    <property type="component" value="Unassembled WGS sequence"/>
</dbReference>
<dbReference type="PANTHER" id="PTHR43065">
    <property type="entry name" value="SENSOR HISTIDINE KINASE"/>
    <property type="match status" value="1"/>
</dbReference>
<protein>
    <recommendedName>
        <fullName evidence="2">histidine kinase</fullName>
        <ecNumber evidence="2">2.7.13.3</ecNumber>
    </recommendedName>
</protein>
<gene>
    <name evidence="6" type="ORF">WG929_01435</name>
</gene>
<dbReference type="InterPro" id="IPR035965">
    <property type="entry name" value="PAS-like_dom_sf"/>
</dbReference>
<evidence type="ECO:0000256" key="4">
    <source>
        <dbReference type="SAM" id="Coils"/>
    </source>
</evidence>
<dbReference type="SUPFAM" id="SSF55874">
    <property type="entry name" value="ATPase domain of HSP90 chaperone/DNA topoisomerase II/histidine kinase"/>
    <property type="match status" value="1"/>
</dbReference>
<evidence type="ECO:0000313" key="6">
    <source>
        <dbReference type="EMBL" id="MFK4751060.1"/>
    </source>
</evidence>
<evidence type="ECO:0000256" key="3">
    <source>
        <dbReference type="ARBA" id="ARBA00022553"/>
    </source>
</evidence>
<comment type="caution">
    <text evidence="6">The sequence shown here is derived from an EMBL/GenBank/DDBJ whole genome shotgun (WGS) entry which is preliminary data.</text>
</comment>
<dbReference type="InterPro" id="IPR004358">
    <property type="entry name" value="Sig_transdc_His_kin-like_C"/>
</dbReference>
<keyword evidence="7" id="KW-1185">Reference proteome</keyword>
<comment type="catalytic activity">
    <reaction evidence="1">
        <text>ATP + protein L-histidine = ADP + protein N-phospho-L-histidine.</text>
        <dbReference type="EC" id="2.7.13.3"/>
    </reaction>
</comment>
<dbReference type="Pfam" id="PF02518">
    <property type="entry name" value="HATPase_c"/>
    <property type="match status" value="1"/>
</dbReference>
<reference evidence="6 7" key="1">
    <citation type="submission" date="2024-03" db="EMBL/GenBank/DDBJ databases">
        <title>High-quality draft genome sequence of Oceanobacter sp. wDCs-4.</title>
        <authorList>
            <person name="Dong C."/>
        </authorList>
    </citation>
    <scope>NUCLEOTIDE SEQUENCE [LARGE SCALE GENOMIC DNA]</scope>
    <source>
        <strain evidence="7">wDCs-4</strain>
    </source>
</reference>
<dbReference type="CDD" id="cd00075">
    <property type="entry name" value="HATPase"/>
    <property type="match status" value="1"/>
</dbReference>